<dbReference type="PANTHER" id="PTHR20933">
    <property type="entry name" value="F-BOX ONLY PROTEIN 33"/>
    <property type="match status" value="1"/>
</dbReference>
<dbReference type="GO" id="GO:0031398">
    <property type="term" value="P:positive regulation of protein ubiquitination"/>
    <property type="evidence" value="ECO:0007669"/>
    <property type="project" value="TreeGrafter"/>
</dbReference>
<evidence type="ECO:0000313" key="2">
    <source>
        <dbReference type="EMBL" id="JAS07453.1"/>
    </source>
</evidence>
<dbReference type="CDD" id="cd22104">
    <property type="entry name" value="F-box_FBXO33"/>
    <property type="match status" value="1"/>
</dbReference>
<accession>A0A1B6C1Q6</accession>
<reference evidence="2" key="1">
    <citation type="submission" date="2015-12" db="EMBL/GenBank/DDBJ databases">
        <title>De novo transcriptome assembly of four potential Pierce s Disease insect vectors from Arizona vineyards.</title>
        <authorList>
            <person name="Tassone E.E."/>
        </authorList>
    </citation>
    <scope>NUCLEOTIDE SEQUENCE</scope>
</reference>
<sequence>MAAGVVSWNNLPSVILYEIFSYLTSKEKILASSTCHNWRFALNHSSFWKNVHFKMKSSDEDSECRIQYLSSCSSKKLHNATITFDSINILCIEQVAKVLENIVDNCNLKSLYLKPSNCTIDCPGESEKNKKQYFDRKFYLNLQTLVQQCYQLEHISFGCLEDFAAYTKPLLESLIKYQHSSIQTIGLATVKYDPDEYVLVDFDLGLLQNFEMLKIFSLDFDYVNDNLLSTLTQVKTLERLVIHVHGISDGHPGTTEDAWVKLTKNNPRCELRLSLIHSYDGVDLLHSLILRRSMPLTHIRVFFCEQLNCEALNMLSSYTNTLRSIWWVDSFNSAASNYLLGASDIHYPINPFVMCCWRCPGLEELVILGYRYYTEEVYAKTRLRQSLKRLDLAASDMVSFDNKRADQKTLEELEKEASRLLKQPWKTLSDNDLHSVILNPSAGDSDEFILPVVLQDLQ</sequence>
<gene>
    <name evidence="2" type="ORF">g.32030</name>
</gene>
<dbReference type="Pfam" id="PF12937">
    <property type="entry name" value="F-box-like"/>
    <property type="match status" value="1"/>
</dbReference>
<feature type="domain" description="F-box" evidence="1">
    <location>
        <begin position="5"/>
        <end position="51"/>
    </location>
</feature>
<dbReference type="AlphaFoldDB" id="A0A1B6C1Q6"/>
<dbReference type="InterPro" id="IPR001810">
    <property type="entry name" value="F-box_dom"/>
</dbReference>
<dbReference type="PANTHER" id="PTHR20933:SF3">
    <property type="entry name" value="F-BOX ONLY PROTEIN 33"/>
    <property type="match status" value="1"/>
</dbReference>
<dbReference type="SUPFAM" id="SSF81383">
    <property type="entry name" value="F-box domain"/>
    <property type="match status" value="1"/>
</dbReference>
<dbReference type="Gene3D" id="3.80.10.10">
    <property type="entry name" value="Ribonuclease Inhibitor"/>
    <property type="match status" value="1"/>
</dbReference>
<proteinExistence type="predicted"/>
<dbReference type="InterPro" id="IPR032675">
    <property type="entry name" value="LRR_dom_sf"/>
</dbReference>
<dbReference type="Gene3D" id="1.20.1280.50">
    <property type="match status" value="1"/>
</dbReference>
<dbReference type="InterPro" id="IPR036047">
    <property type="entry name" value="F-box-like_dom_sf"/>
</dbReference>
<organism evidence="2">
    <name type="scientific">Clastoptera arizonana</name>
    <name type="common">Arizona spittle bug</name>
    <dbReference type="NCBI Taxonomy" id="38151"/>
    <lineage>
        <taxon>Eukaryota</taxon>
        <taxon>Metazoa</taxon>
        <taxon>Ecdysozoa</taxon>
        <taxon>Arthropoda</taxon>
        <taxon>Hexapoda</taxon>
        <taxon>Insecta</taxon>
        <taxon>Pterygota</taxon>
        <taxon>Neoptera</taxon>
        <taxon>Paraneoptera</taxon>
        <taxon>Hemiptera</taxon>
        <taxon>Auchenorrhyncha</taxon>
        <taxon>Cercopoidea</taxon>
        <taxon>Clastopteridae</taxon>
        <taxon>Clastoptera</taxon>
    </lineage>
</organism>
<protein>
    <recommendedName>
        <fullName evidence="1">F-box domain-containing protein</fullName>
    </recommendedName>
</protein>
<dbReference type="SMART" id="SM00256">
    <property type="entry name" value="FBOX"/>
    <property type="match status" value="1"/>
</dbReference>
<evidence type="ECO:0000259" key="1">
    <source>
        <dbReference type="PROSITE" id="PS50181"/>
    </source>
</evidence>
<name>A0A1B6C1Q6_9HEMI</name>
<dbReference type="EMBL" id="GEDC01029845">
    <property type="protein sequence ID" value="JAS07453.1"/>
    <property type="molecule type" value="Transcribed_RNA"/>
</dbReference>
<dbReference type="PROSITE" id="PS50181">
    <property type="entry name" value="FBOX"/>
    <property type="match status" value="1"/>
</dbReference>